<evidence type="ECO:0000313" key="2">
    <source>
        <dbReference type="EMBL" id="KAK7907425.1"/>
    </source>
</evidence>
<gene>
    <name evidence="2" type="ORF">WMY93_016037</name>
</gene>
<sequence length="147" mass="15893">MAASAPMDTEPTQSLGQQLDLSSDQSDSRRDLPSDGNLVPPTELQYKLQATLNSQTHSLVLSHIQNTEVLSESVSRGQAGVTLLLFFLGSALTFVDARAVMPIAQQHMSETGADLAIWGLKAKFCEGALHHGSICDSKDIIYRLLII</sequence>
<feature type="region of interest" description="Disordered" evidence="1">
    <location>
        <begin position="1"/>
        <end position="40"/>
    </location>
</feature>
<protein>
    <submittedName>
        <fullName evidence="2">Uncharacterized protein</fullName>
    </submittedName>
</protein>
<evidence type="ECO:0000313" key="3">
    <source>
        <dbReference type="Proteomes" id="UP001460270"/>
    </source>
</evidence>
<proteinExistence type="predicted"/>
<comment type="caution">
    <text evidence="2">The sequence shown here is derived from an EMBL/GenBank/DDBJ whole genome shotgun (WGS) entry which is preliminary data.</text>
</comment>
<keyword evidence="3" id="KW-1185">Reference proteome</keyword>
<evidence type="ECO:0000256" key="1">
    <source>
        <dbReference type="SAM" id="MobiDB-lite"/>
    </source>
</evidence>
<reference evidence="3" key="1">
    <citation type="submission" date="2024-04" db="EMBL/GenBank/DDBJ databases">
        <title>Salinicola lusitanus LLJ914,a marine bacterium isolated from the Okinawa Trough.</title>
        <authorList>
            <person name="Li J."/>
        </authorList>
    </citation>
    <scope>NUCLEOTIDE SEQUENCE [LARGE SCALE GENOMIC DNA]</scope>
</reference>
<name>A0AAW0P314_9GOBI</name>
<dbReference type="AlphaFoldDB" id="A0AAW0P314"/>
<organism evidence="2 3">
    <name type="scientific">Mugilogobius chulae</name>
    <name type="common">yellowstripe goby</name>
    <dbReference type="NCBI Taxonomy" id="88201"/>
    <lineage>
        <taxon>Eukaryota</taxon>
        <taxon>Metazoa</taxon>
        <taxon>Chordata</taxon>
        <taxon>Craniata</taxon>
        <taxon>Vertebrata</taxon>
        <taxon>Euteleostomi</taxon>
        <taxon>Actinopterygii</taxon>
        <taxon>Neopterygii</taxon>
        <taxon>Teleostei</taxon>
        <taxon>Neoteleostei</taxon>
        <taxon>Acanthomorphata</taxon>
        <taxon>Gobiaria</taxon>
        <taxon>Gobiiformes</taxon>
        <taxon>Gobioidei</taxon>
        <taxon>Gobiidae</taxon>
        <taxon>Gobionellinae</taxon>
        <taxon>Mugilogobius</taxon>
    </lineage>
</organism>
<accession>A0AAW0P314</accession>
<dbReference type="Proteomes" id="UP001460270">
    <property type="component" value="Unassembled WGS sequence"/>
</dbReference>
<feature type="compositionally biased region" description="Low complexity" evidence="1">
    <location>
        <begin position="13"/>
        <end position="25"/>
    </location>
</feature>
<dbReference type="EMBL" id="JBBPFD010000011">
    <property type="protein sequence ID" value="KAK7907425.1"/>
    <property type="molecule type" value="Genomic_DNA"/>
</dbReference>